<comment type="function">
    <text evidence="6">Divisome component that associates with the complex late in its assembly, after the Z-ring is formed, and is dependent on DivIC and PBP2B for its recruitment to the divisome. Together with EzrA, is a key component of the system that regulates PBP1 localization during cell cycle progression. Its main role could be the removal of PBP1 from the cell pole after pole maturation is completed. Also contributes to the recruitment of PBP1 to the division complex. Not essential for septum formation.</text>
</comment>
<dbReference type="InterPro" id="IPR011229">
    <property type="entry name" value="Cell_cycle_GpsB"/>
</dbReference>
<evidence type="ECO:0000256" key="4">
    <source>
        <dbReference type="ARBA" id="ARBA00023054"/>
    </source>
</evidence>
<evidence type="ECO:0000256" key="2">
    <source>
        <dbReference type="ARBA" id="ARBA00022618"/>
    </source>
</evidence>
<evidence type="ECO:0000256" key="3">
    <source>
        <dbReference type="ARBA" id="ARBA00022960"/>
    </source>
</evidence>
<evidence type="ECO:0000256" key="1">
    <source>
        <dbReference type="ARBA" id="ARBA00022490"/>
    </source>
</evidence>
<dbReference type="InterPro" id="IPR007793">
    <property type="entry name" value="DivIVA_fam"/>
</dbReference>
<organism evidence="8 9">
    <name type="scientific">Lacticaseibacillus jixianensis</name>
    <dbReference type="NCBI Taxonomy" id="2486012"/>
    <lineage>
        <taxon>Bacteria</taxon>
        <taxon>Bacillati</taxon>
        <taxon>Bacillota</taxon>
        <taxon>Bacilli</taxon>
        <taxon>Lactobacillales</taxon>
        <taxon>Lactobacillaceae</taxon>
        <taxon>Lacticaseibacillus</taxon>
    </lineage>
</organism>
<feature type="compositionally biased region" description="Basic and acidic residues" evidence="7">
    <location>
        <begin position="119"/>
        <end position="129"/>
    </location>
</feature>
<dbReference type="EMBL" id="JBHTMO010000001">
    <property type="protein sequence ID" value="MFD1391975.1"/>
    <property type="molecule type" value="Genomic_DNA"/>
</dbReference>
<dbReference type="NCBIfam" id="NF010725">
    <property type="entry name" value="PRK14127.1"/>
    <property type="match status" value="1"/>
</dbReference>
<keyword evidence="4 6" id="KW-0175">Coiled coil</keyword>
<dbReference type="PIRSF" id="PIRSF029938">
    <property type="entry name" value="UCP029938"/>
    <property type="match status" value="1"/>
</dbReference>
<keyword evidence="3 6" id="KW-0133">Cell shape</keyword>
<evidence type="ECO:0000256" key="6">
    <source>
        <dbReference type="HAMAP-Rule" id="MF_02011"/>
    </source>
</evidence>
<dbReference type="Proteomes" id="UP001597249">
    <property type="component" value="Unassembled WGS sequence"/>
</dbReference>
<accession>A0ABW4B6M0</accession>
<dbReference type="HAMAP" id="MF_02011">
    <property type="entry name" value="GpsB"/>
    <property type="match status" value="1"/>
</dbReference>
<comment type="subcellular location">
    <subcellularLocation>
        <location evidence="6">Cytoplasm</location>
    </subcellularLocation>
    <text evidence="6">Shuttles between the lateral wall and the division site in a cell cycle-dependent manner.</text>
</comment>
<feature type="region of interest" description="Disordered" evidence="7">
    <location>
        <begin position="110"/>
        <end position="129"/>
    </location>
</feature>
<dbReference type="RefSeq" id="WP_125584436.1">
    <property type="nucleotide sequence ID" value="NZ_JBHTMO010000001.1"/>
</dbReference>
<comment type="caution">
    <text evidence="8">The sequence shown here is derived from an EMBL/GenBank/DDBJ whole genome shotgun (WGS) entry which is preliminary data.</text>
</comment>
<dbReference type="Pfam" id="PF05103">
    <property type="entry name" value="DivIVA"/>
    <property type="match status" value="1"/>
</dbReference>
<dbReference type="Gene3D" id="6.10.250.660">
    <property type="match status" value="1"/>
</dbReference>
<evidence type="ECO:0000256" key="5">
    <source>
        <dbReference type="ARBA" id="ARBA00023306"/>
    </source>
</evidence>
<dbReference type="GO" id="GO:0051301">
    <property type="term" value="P:cell division"/>
    <property type="evidence" value="ECO:0007669"/>
    <property type="project" value="UniProtKB-KW"/>
</dbReference>
<gene>
    <name evidence="6 8" type="primary">gpsB</name>
    <name evidence="8" type="ORF">ACFQ3L_00020</name>
</gene>
<evidence type="ECO:0000256" key="7">
    <source>
        <dbReference type="SAM" id="MobiDB-lite"/>
    </source>
</evidence>
<protein>
    <recommendedName>
        <fullName evidence="6">Cell cycle protein GpsB</fullName>
    </recommendedName>
    <alternativeName>
        <fullName evidence="6">Guiding PBP1-shuttling protein</fullName>
    </alternativeName>
</protein>
<dbReference type="InterPro" id="IPR019933">
    <property type="entry name" value="DivIVA_domain"/>
</dbReference>
<sequence length="129" mass="14678">MDNNESTFNVQLDPKAILDKNFKKVMRGDDPDEVDEFLDQIIKDYEIYNAELDRLSEENARLRSRVDELTKQLSVSKSVAAATPQQPSATATNYDILKRLSNLERHVFGSKLSDGGQASHDDQSRIDQY</sequence>
<comment type="subunit">
    <text evidence="6">Forms polymers through the coiled coil domains. Interacts with PBP1, MreC and EzrA.</text>
</comment>
<keyword evidence="5 6" id="KW-0131">Cell cycle</keyword>
<name>A0ABW4B6M0_9LACO</name>
<evidence type="ECO:0000313" key="8">
    <source>
        <dbReference type="EMBL" id="MFD1391975.1"/>
    </source>
</evidence>
<dbReference type="PANTHER" id="PTHR35794">
    <property type="entry name" value="CELL DIVISION PROTEIN DIVIVA"/>
    <property type="match status" value="1"/>
</dbReference>
<proteinExistence type="inferred from homology"/>
<reference evidence="9" key="1">
    <citation type="journal article" date="2019" name="Int. J. Syst. Evol. Microbiol.">
        <title>The Global Catalogue of Microorganisms (GCM) 10K type strain sequencing project: providing services to taxonomists for standard genome sequencing and annotation.</title>
        <authorList>
            <consortium name="The Broad Institute Genomics Platform"/>
            <consortium name="The Broad Institute Genome Sequencing Center for Infectious Disease"/>
            <person name="Wu L."/>
            <person name="Ma J."/>
        </authorList>
    </citation>
    <scope>NUCLEOTIDE SEQUENCE [LARGE SCALE GENOMIC DNA]</scope>
    <source>
        <strain evidence="9">CCM 8911</strain>
    </source>
</reference>
<comment type="similarity">
    <text evidence="6">Belongs to the GpsB family.</text>
</comment>
<keyword evidence="1 6" id="KW-0963">Cytoplasm</keyword>
<dbReference type="PANTHER" id="PTHR35794:SF1">
    <property type="entry name" value="CELL CYCLE PROTEIN GPSB"/>
    <property type="match status" value="1"/>
</dbReference>
<keyword evidence="9" id="KW-1185">Reference proteome</keyword>
<dbReference type="NCBIfam" id="TIGR03544">
    <property type="entry name" value="DivI1A_domain"/>
    <property type="match status" value="1"/>
</dbReference>
<feature type="coiled-coil region" evidence="6">
    <location>
        <begin position="38"/>
        <end position="72"/>
    </location>
</feature>
<evidence type="ECO:0000313" key="9">
    <source>
        <dbReference type="Proteomes" id="UP001597249"/>
    </source>
</evidence>
<keyword evidence="2 6" id="KW-0132">Cell division</keyword>